<keyword evidence="2" id="KW-0472">Membrane</keyword>
<name>A0AAI9CUU4_9VIBR</name>
<gene>
    <name evidence="3" type="ORF">RZY48_002488</name>
</gene>
<organism evidence="3 4">
    <name type="scientific">Vibrio navarrensis</name>
    <dbReference type="NCBI Taxonomy" id="29495"/>
    <lineage>
        <taxon>Bacteria</taxon>
        <taxon>Pseudomonadati</taxon>
        <taxon>Pseudomonadota</taxon>
        <taxon>Gammaproteobacteria</taxon>
        <taxon>Vibrionales</taxon>
        <taxon>Vibrionaceae</taxon>
        <taxon>Vibrio</taxon>
    </lineage>
</organism>
<feature type="transmembrane region" description="Helical" evidence="2">
    <location>
        <begin position="353"/>
        <end position="380"/>
    </location>
</feature>
<dbReference type="AlphaFoldDB" id="A0AAI9CUU4"/>
<proteinExistence type="predicted"/>
<evidence type="ECO:0000313" key="3">
    <source>
        <dbReference type="EMBL" id="ELN6933070.1"/>
    </source>
</evidence>
<keyword evidence="2" id="KW-0812">Transmembrane</keyword>
<evidence type="ECO:0000256" key="2">
    <source>
        <dbReference type="SAM" id="Phobius"/>
    </source>
</evidence>
<feature type="region of interest" description="Disordered" evidence="1">
    <location>
        <begin position="416"/>
        <end position="437"/>
    </location>
</feature>
<evidence type="ECO:0000256" key="1">
    <source>
        <dbReference type="SAM" id="MobiDB-lite"/>
    </source>
</evidence>
<evidence type="ECO:0000313" key="4">
    <source>
        <dbReference type="Proteomes" id="UP001253463"/>
    </source>
</evidence>
<sequence>MSEKLHAIGFQVFKPYLGEVDTEIGKLAVFNYVVRTNVDLMKSFKGDIEGLSGEEYLRLLARFTCYPIDTLSEDKQRPDSYVLDEELCAKLSSSSLENIASLILRKGEDKSSGNELNAIEALHERHVKQHKDTVSRAKTYADSVFSNQIGKQYQDLNILGKSLEEQLKTIKSSTYLVDDTIKNIMQSSPEQEWMHRLATQGSVARDTWSDYVKSIIPNSPTSDIQSFLSQDNPALSAVKNIEYFASLPPHLKAIHDIMPANLKSINDAVLAANQVGKAEHIKPIISSESHLELPTLSDLAYAVGPTAVDRTNERLDTLIDVSIESNSYIQEQTNVQRETAEETKKSSDAAKKFSWWTFIISSIAAFATVIGVALTVYSLYQDKELEVQRASYEELLQRKNNELEKINLELEKLKAQSSSLEQTPELEAKGPVSTPSP</sequence>
<keyword evidence="2" id="KW-1133">Transmembrane helix</keyword>
<reference evidence="3" key="1">
    <citation type="submission" date="2023-10" db="EMBL/GenBank/DDBJ databases">
        <authorList>
            <consortium name="PulseNet: The National Subtyping Network for Foodborne Disease Surveillance"/>
        </authorList>
    </citation>
    <scope>NUCLEOTIDE SEQUENCE</scope>
    <source>
        <strain evidence="3">PNUSAV004886</strain>
    </source>
</reference>
<comment type="caution">
    <text evidence="3">The sequence shown here is derived from an EMBL/GenBank/DDBJ whole genome shotgun (WGS) entry which is preliminary data.</text>
</comment>
<dbReference type="Proteomes" id="UP001253463">
    <property type="component" value="Unassembled WGS sequence"/>
</dbReference>
<protein>
    <submittedName>
        <fullName evidence="3">Uncharacterized protein</fullName>
    </submittedName>
</protein>
<accession>A0AAI9CUU4</accession>
<dbReference type="EMBL" id="ABNSCA010000005">
    <property type="protein sequence ID" value="ELN6933070.1"/>
    <property type="molecule type" value="Genomic_DNA"/>
</dbReference>